<keyword evidence="3" id="KW-1185">Reference proteome</keyword>
<sequence length="110" mass="12344">MLHTGIDVNPQRLCRNVVRSRSLTVLKCLMTLQIISFVDAQHMIGRSLVLGKIYVGFARFGLLSSSWKYSIHIFFCPSSSPPLLLLTGLSYLACFASILLVVEYSFLVLF</sequence>
<proteinExistence type="predicted"/>
<reference evidence="2" key="1">
    <citation type="journal article" date="2019" name="bioRxiv">
        <title>The Genome of the Zebra Mussel, Dreissena polymorpha: A Resource for Invasive Species Research.</title>
        <authorList>
            <person name="McCartney M.A."/>
            <person name="Auch B."/>
            <person name="Kono T."/>
            <person name="Mallez S."/>
            <person name="Zhang Y."/>
            <person name="Obille A."/>
            <person name="Becker A."/>
            <person name="Abrahante J.E."/>
            <person name="Garbe J."/>
            <person name="Badalamenti J.P."/>
            <person name="Herman A."/>
            <person name="Mangelson H."/>
            <person name="Liachko I."/>
            <person name="Sullivan S."/>
            <person name="Sone E.D."/>
            <person name="Koren S."/>
            <person name="Silverstein K.A.T."/>
            <person name="Beckman K.B."/>
            <person name="Gohl D.M."/>
        </authorList>
    </citation>
    <scope>NUCLEOTIDE SEQUENCE</scope>
    <source>
        <strain evidence="2">Duluth1</strain>
        <tissue evidence="2">Whole animal</tissue>
    </source>
</reference>
<gene>
    <name evidence="2" type="ORF">DPMN_069832</name>
</gene>
<evidence type="ECO:0000313" key="3">
    <source>
        <dbReference type="Proteomes" id="UP000828390"/>
    </source>
</evidence>
<dbReference type="EMBL" id="JAIWYP010000014">
    <property type="protein sequence ID" value="KAH3710355.1"/>
    <property type="molecule type" value="Genomic_DNA"/>
</dbReference>
<accession>A0A9D3YZW9</accession>
<evidence type="ECO:0000256" key="1">
    <source>
        <dbReference type="SAM" id="Phobius"/>
    </source>
</evidence>
<feature type="transmembrane region" description="Helical" evidence="1">
    <location>
        <begin position="83"/>
        <end position="107"/>
    </location>
</feature>
<comment type="caution">
    <text evidence="2">The sequence shown here is derived from an EMBL/GenBank/DDBJ whole genome shotgun (WGS) entry which is preliminary data.</text>
</comment>
<name>A0A9D3YZW9_DREPO</name>
<dbReference type="AlphaFoldDB" id="A0A9D3YZW9"/>
<keyword evidence="1" id="KW-0472">Membrane</keyword>
<dbReference type="Proteomes" id="UP000828390">
    <property type="component" value="Unassembled WGS sequence"/>
</dbReference>
<keyword evidence="1" id="KW-0812">Transmembrane</keyword>
<protein>
    <submittedName>
        <fullName evidence="2">Uncharacterized protein</fullName>
    </submittedName>
</protein>
<reference evidence="2" key="2">
    <citation type="submission" date="2020-11" db="EMBL/GenBank/DDBJ databases">
        <authorList>
            <person name="McCartney M.A."/>
            <person name="Auch B."/>
            <person name="Kono T."/>
            <person name="Mallez S."/>
            <person name="Becker A."/>
            <person name="Gohl D.M."/>
            <person name="Silverstein K.A.T."/>
            <person name="Koren S."/>
            <person name="Bechman K.B."/>
            <person name="Herman A."/>
            <person name="Abrahante J.E."/>
            <person name="Garbe J."/>
        </authorList>
    </citation>
    <scope>NUCLEOTIDE SEQUENCE</scope>
    <source>
        <strain evidence="2">Duluth1</strain>
        <tissue evidence="2">Whole animal</tissue>
    </source>
</reference>
<evidence type="ECO:0000313" key="2">
    <source>
        <dbReference type="EMBL" id="KAH3710355.1"/>
    </source>
</evidence>
<organism evidence="2 3">
    <name type="scientific">Dreissena polymorpha</name>
    <name type="common">Zebra mussel</name>
    <name type="synonym">Mytilus polymorpha</name>
    <dbReference type="NCBI Taxonomy" id="45954"/>
    <lineage>
        <taxon>Eukaryota</taxon>
        <taxon>Metazoa</taxon>
        <taxon>Spiralia</taxon>
        <taxon>Lophotrochozoa</taxon>
        <taxon>Mollusca</taxon>
        <taxon>Bivalvia</taxon>
        <taxon>Autobranchia</taxon>
        <taxon>Heteroconchia</taxon>
        <taxon>Euheterodonta</taxon>
        <taxon>Imparidentia</taxon>
        <taxon>Neoheterodontei</taxon>
        <taxon>Myida</taxon>
        <taxon>Dreissenoidea</taxon>
        <taxon>Dreissenidae</taxon>
        <taxon>Dreissena</taxon>
    </lineage>
</organism>
<keyword evidence="1" id="KW-1133">Transmembrane helix</keyword>